<evidence type="ECO:0000256" key="4">
    <source>
        <dbReference type="ARBA" id="ARBA00022801"/>
    </source>
</evidence>
<dbReference type="EMBL" id="SLWB01000004">
    <property type="protein sequence ID" value="TCN70263.1"/>
    <property type="molecule type" value="Genomic_DNA"/>
</dbReference>
<dbReference type="InterPro" id="IPR015797">
    <property type="entry name" value="NUDIX_hydrolase-like_dom_sf"/>
</dbReference>
<evidence type="ECO:0000256" key="2">
    <source>
        <dbReference type="ARBA" id="ARBA00001946"/>
    </source>
</evidence>
<evidence type="ECO:0000313" key="8">
    <source>
        <dbReference type="EMBL" id="TCN70263.1"/>
    </source>
</evidence>
<gene>
    <name evidence="8" type="ORF">CLV25_104222</name>
</gene>
<dbReference type="InterPro" id="IPR045121">
    <property type="entry name" value="CoAse"/>
</dbReference>
<keyword evidence="4" id="KW-0378">Hydrolase</keyword>
<keyword evidence="3" id="KW-0479">Metal-binding</keyword>
<evidence type="ECO:0000256" key="5">
    <source>
        <dbReference type="ARBA" id="ARBA00022842"/>
    </source>
</evidence>
<name>A0A4R2EN54_9BACT</name>
<comment type="cofactor">
    <cofactor evidence="2">
        <name>Mg(2+)</name>
        <dbReference type="ChEBI" id="CHEBI:18420"/>
    </cofactor>
</comment>
<protein>
    <submittedName>
        <fullName evidence="8">NUDIX domain-containing protein</fullName>
    </submittedName>
</protein>
<keyword evidence="5" id="KW-0460">Magnesium</keyword>
<reference evidence="8 9" key="1">
    <citation type="submission" date="2019-03" db="EMBL/GenBank/DDBJ databases">
        <title>Genomic Encyclopedia of Archaeal and Bacterial Type Strains, Phase II (KMG-II): from individual species to whole genera.</title>
        <authorList>
            <person name="Goeker M."/>
        </authorList>
    </citation>
    <scope>NUCLEOTIDE SEQUENCE [LARGE SCALE GENOMIC DNA]</scope>
    <source>
        <strain evidence="8 9">RL-C</strain>
    </source>
</reference>
<evidence type="ECO:0000256" key="3">
    <source>
        <dbReference type="ARBA" id="ARBA00022723"/>
    </source>
</evidence>
<dbReference type="Pfam" id="PF00293">
    <property type="entry name" value="NUDIX"/>
    <property type="match status" value="1"/>
</dbReference>
<accession>A0A4R2EN54</accession>
<keyword evidence="9" id="KW-1185">Reference proteome</keyword>
<dbReference type="Gene3D" id="3.90.79.10">
    <property type="entry name" value="Nucleoside Triphosphate Pyrophosphohydrolase"/>
    <property type="match status" value="1"/>
</dbReference>
<dbReference type="Proteomes" id="UP000294830">
    <property type="component" value="Unassembled WGS sequence"/>
</dbReference>
<feature type="domain" description="Nudix hydrolase" evidence="7">
    <location>
        <begin position="45"/>
        <end position="179"/>
    </location>
</feature>
<sequence length="209" mass="23725">MTLRDLTNILKGYNPDDLEGEKAHILAFPKFRLELFRTTKPTEKTKRSAVLILFYEKNSEVYFCLIKRPTYKGHHSGQVAFPGGKYEDKDGNLLNTALREANEEVGVELKKIEVINELTPIFIPVSDFIVKPYIAISATTPVFRTEPKEVDYIIEAKLKDLMECQLTEVEVTISKGVSQAPAYIIKKENIWGGTAMILTELKHLLSTTF</sequence>
<dbReference type="OrthoDB" id="9802805at2"/>
<dbReference type="GO" id="GO:0046872">
    <property type="term" value="F:metal ion binding"/>
    <property type="evidence" value="ECO:0007669"/>
    <property type="project" value="UniProtKB-KW"/>
</dbReference>
<comment type="caution">
    <text evidence="8">The sequence shown here is derived from an EMBL/GenBank/DDBJ whole genome shotgun (WGS) entry which is preliminary data.</text>
</comment>
<dbReference type="CDD" id="cd03426">
    <property type="entry name" value="NUDIX_CoAse_Nudt7"/>
    <property type="match status" value="1"/>
</dbReference>
<dbReference type="AlphaFoldDB" id="A0A4R2EN54"/>
<comment type="cofactor">
    <cofactor evidence="1">
        <name>Mn(2+)</name>
        <dbReference type="ChEBI" id="CHEBI:29035"/>
    </cofactor>
</comment>
<organism evidence="8 9">
    <name type="scientific">Acetobacteroides hydrogenigenes</name>
    <dbReference type="NCBI Taxonomy" id="979970"/>
    <lineage>
        <taxon>Bacteria</taxon>
        <taxon>Pseudomonadati</taxon>
        <taxon>Bacteroidota</taxon>
        <taxon>Bacteroidia</taxon>
        <taxon>Bacteroidales</taxon>
        <taxon>Rikenellaceae</taxon>
        <taxon>Acetobacteroides</taxon>
    </lineage>
</organism>
<keyword evidence="6" id="KW-0464">Manganese</keyword>
<evidence type="ECO:0000313" key="9">
    <source>
        <dbReference type="Proteomes" id="UP000294830"/>
    </source>
</evidence>
<dbReference type="InterPro" id="IPR000086">
    <property type="entry name" value="NUDIX_hydrolase_dom"/>
</dbReference>
<evidence type="ECO:0000256" key="1">
    <source>
        <dbReference type="ARBA" id="ARBA00001936"/>
    </source>
</evidence>
<dbReference type="RefSeq" id="WP_131838814.1">
    <property type="nucleotide sequence ID" value="NZ_SLWB01000004.1"/>
</dbReference>
<dbReference type="PANTHER" id="PTHR12992">
    <property type="entry name" value="NUDIX HYDROLASE"/>
    <property type="match status" value="1"/>
</dbReference>
<evidence type="ECO:0000259" key="7">
    <source>
        <dbReference type="PROSITE" id="PS51462"/>
    </source>
</evidence>
<dbReference type="SUPFAM" id="SSF55811">
    <property type="entry name" value="Nudix"/>
    <property type="match status" value="1"/>
</dbReference>
<evidence type="ECO:0000256" key="6">
    <source>
        <dbReference type="ARBA" id="ARBA00023211"/>
    </source>
</evidence>
<dbReference type="PROSITE" id="PS51462">
    <property type="entry name" value="NUDIX"/>
    <property type="match status" value="1"/>
</dbReference>
<dbReference type="GO" id="GO:0010945">
    <property type="term" value="F:coenzyme A diphosphatase activity"/>
    <property type="evidence" value="ECO:0007669"/>
    <property type="project" value="InterPro"/>
</dbReference>
<dbReference type="PANTHER" id="PTHR12992:SF11">
    <property type="entry name" value="MITOCHONDRIAL COENZYME A DIPHOSPHATASE NUDT8"/>
    <property type="match status" value="1"/>
</dbReference>
<proteinExistence type="predicted"/>